<reference evidence="3 4" key="1">
    <citation type="submission" date="2021-03" db="EMBL/GenBank/DDBJ databases">
        <title>Paenibacillus artemisicola MWE-103 whole genome sequence.</title>
        <authorList>
            <person name="Ham Y.J."/>
        </authorList>
    </citation>
    <scope>NUCLEOTIDE SEQUENCE [LARGE SCALE GENOMIC DNA]</scope>
    <source>
        <strain evidence="3 4">MWE-103</strain>
    </source>
</reference>
<organism evidence="3 4">
    <name type="scientific">Paenibacillus artemisiicola</name>
    <dbReference type="NCBI Taxonomy" id="1172618"/>
    <lineage>
        <taxon>Bacteria</taxon>
        <taxon>Bacillati</taxon>
        <taxon>Bacillota</taxon>
        <taxon>Bacilli</taxon>
        <taxon>Bacillales</taxon>
        <taxon>Paenibacillaceae</taxon>
        <taxon>Paenibacillus</taxon>
    </lineage>
</organism>
<evidence type="ECO:0000256" key="1">
    <source>
        <dbReference type="SAM" id="MobiDB-lite"/>
    </source>
</evidence>
<accession>A0ABS3WL47</accession>
<gene>
    <name evidence="3" type="ORF">I8J29_33355</name>
</gene>
<dbReference type="EMBL" id="JAGGDJ010000111">
    <property type="protein sequence ID" value="MBO7749058.1"/>
    <property type="molecule type" value="Genomic_DNA"/>
</dbReference>
<keyword evidence="2" id="KW-1133">Transmembrane helix</keyword>
<keyword evidence="4" id="KW-1185">Reference proteome</keyword>
<keyword evidence="2" id="KW-0472">Membrane</keyword>
<proteinExistence type="predicted"/>
<dbReference type="Proteomes" id="UP000670947">
    <property type="component" value="Unassembled WGS sequence"/>
</dbReference>
<feature type="transmembrane region" description="Helical" evidence="2">
    <location>
        <begin position="26"/>
        <end position="48"/>
    </location>
</feature>
<evidence type="ECO:0000313" key="4">
    <source>
        <dbReference type="Proteomes" id="UP000670947"/>
    </source>
</evidence>
<feature type="compositionally biased region" description="Gly residues" evidence="1">
    <location>
        <begin position="86"/>
        <end position="101"/>
    </location>
</feature>
<name>A0ABS3WL47_9BACL</name>
<protein>
    <submittedName>
        <fullName evidence="3">Uncharacterized protein</fullName>
    </submittedName>
</protein>
<keyword evidence="2" id="KW-0812">Transmembrane</keyword>
<evidence type="ECO:0000256" key="2">
    <source>
        <dbReference type="SAM" id="Phobius"/>
    </source>
</evidence>
<evidence type="ECO:0000313" key="3">
    <source>
        <dbReference type="EMBL" id="MBO7749058.1"/>
    </source>
</evidence>
<feature type="region of interest" description="Disordered" evidence="1">
    <location>
        <begin position="72"/>
        <end position="108"/>
    </location>
</feature>
<feature type="non-terminal residue" evidence="3">
    <location>
        <position position="108"/>
    </location>
</feature>
<sequence>MTAAPPAEGRGRSLRRLAPGSLRGQLLARTLLLLAALLVLIGLMQDWLMKDSLYRSKADSLRSQLMTMPVGWFEDGSPGRQNAPPAGGGTASGGAAAGGTAGKDAAGE</sequence>
<comment type="caution">
    <text evidence="3">The sequence shown here is derived from an EMBL/GenBank/DDBJ whole genome shotgun (WGS) entry which is preliminary data.</text>
</comment>